<reference evidence="2" key="1">
    <citation type="submission" date="2022-09" db="EMBL/GenBank/DDBJ databases">
        <title>Culturomic study of gut microbiota in children with autism spectrum disorder.</title>
        <authorList>
            <person name="Efimov B.A."/>
            <person name="Chaplin A.V."/>
            <person name="Sokolova S.R."/>
            <person name="Pikina A.P."/>
            <person name="Korzhanova M."/>
            <person name="Belova V."/>
            <person name="Korostin D."/>
        </authorList>
    </citation>
    <scope>NUCLEOTIDE SEQUENCE</scope>
    <source>
        <strain evidence="2">ASD5510</strain>
    </source>
</reference>
<evidence type="ECO:0000313" key="2">
    <source>
        <dbReference type="EMBL" id="MCU7379535.1"/>
    </source>
</evidence>
<dbReference type="Gene3D" id="1.10.30.50">
    <property type="match status" value="1"/>
</dbReference>
<evidence type="ECO:0000259" key="1">
    <source>
        <dbReference type="Pfam" id="PF01844"/>
    </source>
</evidence>
<gene>
    <name evidence="2" type="ORF">OBO34_14405</name>
</gene>
<dbReference type="GO" id="GO:0003676">
    <property type="term" value="F:nucleic acid binding"/>
    <property type="evidence" value="ECO:0007669"/>
    <property type="project" value="InterPro"/>
</dbReference>
<sequence>MKNISSKRAKACAITKKVKQRVEERDSIDGWPCCILCGSPNGLPEAHYISRANGGLGIEENIVTLCRRCHDRYDNSRSKDEHEAIKELIREHLKSKYPDWDESKLRYQKYAGIESEEDHRRIDSF</sequence>
<organism evidence="2 3">
    <name type="scientific">Hominibacterium faecale</name>
    <dbReference type="NCBI Taxonomy" id="2839743"/>
    <lineage>
        <taxon>Bacteria</taxon>
        <taxon>Bacillati</taxon>
        <taxon>Bacillota</taxon>
        <taxon>Clostridia</taxon>
        <taxon>Peptostreptococcales</taxon>
        <taxon>Anaerovoracaceae</taxon>
        <taxon>Hominibacterium</taxon>
    </lineage>
</organism>
<proteinExistence type="predicted"/>
<name>A0A9J6QVS3_9FIRM</name>
<accession>A0A9J6QVS3</accession>
<dbReference type="RefSeq" id="WP_253021252.1">
    <property type="nucleotide sequence ID" value="NZ_JAOSHN010000006.1"/>
</dbReference>
<comment type="caution">
    <text evidence="2">The sequence shown here is derived from an EMBL/GenBank/DDBJ whole genome shotgun (WGS) entry which is preliminary data.</text>
</comment>
<dbReference type="GO" id="GO:0008270">
    <property type="term" value="F:zinc ion binding"/>
    <property type="evidence" value="ECO:0007669"/>
    <property type="project" value="InterPro"/>
</dbReference>
<dbReference type="EMBL" id="JAOSHN010000006">
    <property type="protein sequence ID" value="MCU7379535.1"/>
    <property type="molecule type" value="Genomic_DNA"/>
</dbReference>
<feature type="domain" description="HNH" evidence="1">
    <location>
        <begin position="34"/>
        <end position="74"/>
    </location>
</feature>
<keyword evidence="3" id="KW-1185">Reference proteome</keyword>
<dbReference type="GO" id="GO:0004519">
    <property type="term" value="F:endonuclease activity"/>
    <property type="evidence" value="ECO:0007669"/>
    <property type="project" value="UniProtKB-KW"/>
</dbReference>
<keyword evidence="2" id="KW-0378">Hydrolase</keyword>
<protein>
    <submittedName>
        <fullName evidence="2">HNH endonuclease</fullName>
    </submittedName>
</protein>
<dbReference type="InterPro" id="IPR002711">
    <property type="entry name" value="HNH"/>
</dbReference>
<dbReference type="Pfam" id="PF01844">
    <property type="entry name" value="HNH"/>
    <property type="match status" value="1"/>
</dbReference>
<keyword evidence="2" id="KW-0255">Endonuclease</keyword>
<dbReference type="AlphaFoldDB" id="A0A9J6QVS3"/>
<dbReference type="Proteomes" id="UP001065549">
    <property type="component" value="Unassembled WGS sequence"/>
</dbReference>
<evidence type="ECO:0000313" key="3">
    <source>
        <dbReference type="Proteomes" id="UP001065549"/>
    </source>
</evidence>
<keyword evidence="2" id="KW-0540">Nuclease</keyword>